<evidence type="ECO:0000256" key="1">
    <source>
        <dbReference type="SAM" id="Phobius"/>
    </source>
</evidence>
<feature type="transmembrane region" description="Helical" evidence="1">
    <location>
        <begin position="81"/>
        <end position="103"/>
    </location>
</feature>
<dbReference type="InterPro" id="IPR025576">
    <property type="entry name" value="YwiC"/>
</dbReference>
<keyword evidence="2" id="KW-0808">Transferase</keyword>
<evidence type="ECO:0000313" key="2">
    <source>
        <dbReference type="EMBL" id="PMP82880.1"/>
    </source>
</evidence>
<keyword evidence="1" id="KW-0472">Membrane</keyword>
<feature type="transmembrane region" description="Helical" evidence="1">
    <location>
        <begin position="31"/>
        <end position="60"/>
    </location>
</feature>
<feature type="transmembrane region" description="Helical" evidence="1">
    <location>
        <begin position="109"/>
        <end position="128"/>
    </location>
</feature>
<comment type="caution">
    <text evidence="2">The sequence shown here is derived from an EMBL/GenBank/DDBJ whole genome shotgun (WGS) entry which is preliminary data.</text>
</comment>
<feature type="non-terminal residue" evidence="2">
    <location>
        <position position="174"/>
    </location>
</feature>
<dbReference type="Proteomes" id="UP000243376">
    <property type="component" value="Unassembled WGS sequence"/>
</dbReference>
<reference evidence="2 3" key="1">
    <citation type="submission" date="2018-01" db="EMBL/GenBank/DDBJ databases">
        <title>Metagenomic assembled genomes from two thermal pools in the Uzon Caldera, Kamchatka, Russia.</title>
        <authorList>
            <person name="Wilkins L."/>
            <person name="Ettinger C."/>
        </authorList>
    </citation>
    <scope>NUCLEOTIDE SEQUENCE [LARGE SCALE GENOMIC DNA]</scope>
    <source>
        <strain evidence="2">ZAV-02</strain>
    </source>
</reference>
<dbReference type="GO" id="GO:0016740">
    <property type="term" value="F:transferase activity"/>
    <property type="evidence" value="ECO:0007669"/>
    <property type="project" value="UniProtKB-KW"/>
</dbReference>
<name>A0A2J6X7A4_9CHLR</name>
<keyword evidence="1" id="KW-1133">Transmembrane helix</keyword>
<gene>
    <name evidence="2" type="ORF">C0184_06240</name>
</gene>
<dbReference type="Pfam" id="PF14256">
    <property type="entry name" value="YwiC"/>
    <property type="match status" value="1"/>
</dbReference>
<protein>
    <submittedName>
        <fullName evidence="2">Prenyltransferase</fullName>
    </submittedName>
</protein>
<accession>A0A2J6X7A4</accession>
<keyword evidence="1" id="KW-0812">Transmembrane</keyword>
<evidence type="ECO:0000313" key="3">
    <source>
        <dbReference type="Proteomes" id="UP000243376"/>
    </source>
</evidence>
<sequence>MHQNKHLIRTSQPVRIRPIALPVEHGGWGFLAAPIVLGLWLAPSMAGFWLSLAGFGAFLTRQPLKIAFGDYRRRKRYPRTVIAERFVVGYSTIAFIGLGLAIVNAAAPFWLPIALAAPFAISQLFFDLRKESRALAAELCGAVAISALVAAIMMADGWSFPPAMLAWLLLAMQA</sequence>
<dbReference type="AlphaFoldDB" id="A0A2J6X7A4"/>
<dbReference type="EMBL" id="PNIQ01000408">
    <property type="protein sequence ID" value="PMP82880.1"/>
    <property type="molecule type" value="Genomic_DNA"/>
</dbReference>
<proteinExistence type="predicted"/>
<feature type="transmembrane region" description="Helical" evidence="1">
    <location>
        <begin position="135"/>
        <end position="155"/>
    </location>
</feature>
<organism evidence="2 3">
    <name type="scientific">Chloroflexus aggregans</name>
    <dbReference type="NCBI Taxonomy" id="152260"/>
    <lineage>
        <taxon>Bacteria</taxon>
        <taxon>Bacillati</taxon>
        <taxon>Chloroflexota</taxon>
        <taxon>Chloroflexia</taxon>
        <taxon>Chloroflexales</taxon>
        <taxon>Chloroflexineae</taxon>
        <taxon>Chloroflexaceae</taxon>
        <taxon>Chloroflexus</taxon>
    </lineage>
</organism>